<name>A0A1H8W1M5_9ACTN</name>
<keyword evidence="2" id="KW-1185">Reference proteome</keyword>
<evidence type="ECO:0000313" key="2">
    <source>
        <dbReference type="Proteomes" id="UP000198960"/>
    </source>
</evidence>
<gene>
    <name evidence="1" type="ORF">SAMN05660991_03970</name>
</gene>
<dbReference type="AlphaFoldDB" id="A0A1H8W1M5"/>
<protein>
    <recommendedName>
        <fullName evidence="3">PKD domain-containing protein</fullName>
    </recommendedName>
</protein>
<dbReference type="Proteomes" id="UP000198960">
    <property type="component" value="Unassembled WGS sequence"/>
</dbReference>
<evidence type="ECO:0000313" key="1">
    <source>
        <dbReference type="EMBL" id="SEP21484.1"/>
    </source>
</evidence>
<organism evidence="1 2">
    <name type="scientific">Trujillonella endophytica</name>
    <dbReference type="NCBI Taxonomy" id="673521"/>
    <lineage>
        <taxon>Bacteria</taxon>
        <taxon>Bacillati</taxon>
        <taxon>Actinomycetota</taxon>
        <taxon>Actinomycetes</taxon>
        <taxon>Geodermatophilales</taxon>
        <taxon>Geodermatophilaceae</taxon>
        <taxon>Trujillonella</taxon>
    </lineage>
</organism>
<accession>A0A1H8W1M5</accession>
<proteinExistence type="predicted"/>
<reference evidence="2" key="1">
    <citation type="submission" date="2016-10" db="EMBL/GenBank/DDBJ databases">
        <authorList>
            <person name="Varghese N."/>
            <person name="Submissions S."/>
        </authorList>
    </citation>
    <scope>NUCLEOTIDE SEQUENCE [LARGE SCALE GENOMIC DNA]</scope>
    <source>
        <strain evidence="2">DSM 45413</strain>
    </source>
</reference>
<dbReference type="STRING" id="673521.SAMN05660991_03970"/>
<sequence>MAIGGGALTAAYLASESGTFIAFATAPGPQPFTYRLLRPCESSTGNDCSPVLDQSCEAAPDRVVRFLTVQSRPLVQPDGTTVDGTPVPAGWPVGEPVGAWQALTVSCVDVTALNPAPSPEEVFRYFERLPLPQLPTHQQPPGNALVGLPVILFTDGPTTQTHTLDIRGFTVDIRATADAFTWHTGDGTALTGTDPGAPYPHHTVTHDYPSGTYTASLTTTWSGTYSVDGGASLDVPGTTTTDGLPVTFTVVEAHAVLTDPYD</sequence>
<evidence type="ECO:0008006" key="3">
    <source>
        <dbReference type="Google" id="ProtNLM"/>
    </source>
</evidence>
<dbReference type="EMBL" id="FOEE01000015">
    <property type="protein sequence ID" value="SEP21484.1"/>
    <property type="molecule type" value="Genomic_DNA"/>
</dbReference>